<dbReference type="PANTHER" id="PTHR39757">
    <property type="match status" value="1"/>
</dbReference>
<dbReference type="Gene3D" id="3.50.50.60">
    <property type="entry name" value="FAD/NAD(P)-binding domain"/>
    <property type="match status" value="1"/>
</dbReference>
<keyword evidence="3" id="KW-0520">NAD</keyword>
<name>H5X9P7_9PSEU</name>
<dbReference type="eggNOG" id="COG0654">
    <property type="taxonomic scope" value="Bacteria"/>
</dbReference>
<keyword evidence="5" id="KW-1185">Reference proteome</keyword>
<dbReference type="InterPro" id="IPR036188">
    <property type="entry name" value="FAD/NAD-bd_sf"/>
</dbReference>
<gene>
    <name evidence="4" type="ORF">SacmaDRAFT_3260</name>
</gene>
<evidence type="ECO:0000313" key="4">
    <source>
        <dbReference type="EMBL" id="EHR51485.1"/>
    </source>
</evidence>
<proteinExistence type="inferred from homology"/>
<dbReference type="STRING" id="882083.SacmaDRAFT_3260"/>
<sequence>MVDVLVIGGGPAGRALAAACVRARLSTALLDPEPDKPWPNTYAVWRDEVPDLPAEAIAARPRGTLAAGRSRRWLDREYLIVDNAGLRRWLSDDRVQEVAGSSTRVVNRPHDCVVHLRDGGTLTAGIAVDARGARAEGGGTEQTAFGVVLPASQAVRIVPADTAVFMDWRGAAAVDPSFLYAVPLGNGRVLVEETSLAARPGVALSVLSARLGHRLSAAGIDAHGLPSERVRIPLDLPLPRRGRIVPFGAAAALVHPATGYSIAASLALAPRVADAVGEYLRTGPQAAARAAHAALWPARAVAVHAMRRYALHSLRRLPPRRVPDFFDQFFALPPHSQRAFTSAREDPAAVAAAMARLFAAAPWRLRAALVR</sequence>
<dbReference type="EMBL" id="CM001439">
    <property type="protein sequence ID" value="EHR51485.1"/>
    <property type="molecule type" value="Genomic_DNA"/>
</dbReference>
<dbReference type="PANTHER" id="PTHR39757:SF5">
    <property type="entry name" value="OS02G0190600 PROTEIN"/>
    <property type="match status" value="1"/>
</dbReference>
<comment type="similarity">
    <text evidence="1">Belongs to the lycopene cyclase family.</text>
</comment>
<evidence type="ECO:0000256" key="1">
    <source>
        <dbReference type="ARBA" id="ARBA00006599"/>
    </source>
</evidence>
<dbReference type="AlphaFoldDB" id="H5X9P7"/>
<dbReference type="HOGENOM" id="CLU_032956_1_1_11"/>
<dbReference type="SUPFAM" id="SSF51905">
    <property type="entry name" value="FAD/NAD(P)-binding domain"/>
    <property type="match status" value="1"/>
</dbReference>
<dbReference type="GO" id="GO:0016705">
    <property type="term" value="F:oxidoreductase activity, acting on paired donors, with incorporation or reduction of molecular oxygen"/>
    <property type="evidence" value="ECO:0007669"/>
    <property type="project" value="InterPro"/>
</dbReference>
<evidence type="ECO:0000313" key="5">
    <source>
        <dbReference type="Proteomes" id="UP000004926"/>
    </source>
</evidence>
<dbReference type="GO" id="GO:0016860">
    <property type="term" value="F:intramolecular oxidoreductase activity"/>
    <property type="evidence" value="ECO:0007669"/>
    <property type="project" value="UniProtKB-ARBA"/>
</dbReference>
<reference evidence="4 5" key="1">
    <citation type="journal article" date="2012" name="Stand. Genomic Sci.">
        <title>Genome sequence of the ocean sediment bacterium Saccharomonospora marina type strain (XMU15(T)).</title>
        <authorList>
            <person name="Klenk H.P."/>
            <person name="Lu M."/>
            <person name="Lucas S."/>
            <person name="Lapidus A."/>
            <person name="Copeland A."/>
            <person name="Pitluck S."/>
            <person name="Goodwin L.A."/>
            <person name="Han C."/>
            <person name="Tapia R."/>
            <person name="Brambilla E.M."/>
            <person name="Potter G."/>
            <person name="Land M."/>
            <person name="Ivanova N."/>
            <person name="Rohde M."/>
            <person name="Goker M."/>
            <person name="Detter J.C."/>
            <person name="Li W.J."/>
            <person name="Kyrpides N.C."/>
            <person name="Woyke T."/>
        </authorList>
    </citation>
    <scope>NUCLEOTIDE SEQUENCE [LARGE SCALE GENOMIC DNA]</scope>
    <source>
        <strain evidence="4 5">XMU15</strain>
    </source>
</reference>
<dbReference type="InterPro" id="IPR010108">
    <property type="entry name" value="Lycopene_cyclase_b/e"/>
</dbReference>
<dbReference type="GO" id="GO:0016117">
    <property type="term" value="P:carotenoid biosynthetic process"/>
    <property type="evidence" value="ECO:0007669"/>
    <property type="project" value="UniProtKB-KW"/>
</dbReference>
<accession>H5X9P7</accession>
<protein>
    <submittedName>
        <fullName evidence="4">Lycopene cyclase family protein</fullName>
    </submittedName>
</protein>
<dbReference type="NCBIfam" id="TIGR01790">
    <property type="entry name" value="carotene-cycl"/>
    <property type="match status" value="1"/>
</dbReference>
<dbReference type="Proteomes" id="UP000004926">
    <property type="component" value="Chromosome"/>
</dbReference>
<dbReference type="Pfam" id="PF05834">
    <property type="entry name" value="Lycopene_cycl"/>
    <property type="match status" value="1"/>
</dbReference>
<evidence type="ECO:0000256" key="3">
    <source>
        <dbReference type="ARBA" id="ARBA00023027"/>
    </source>
</evidence>
<dbReference type="OrthoDB" id="537501at2"/>
<keyword evidence="2" id="KW-0125">Carotenoid biosynthesis</keyword>
<organism evidence="4 5">
    <name type="scientific">Saccharomonospora marina XMU15</name>
    <dbReference type="NCBI Taxonomy" id="882083"/>
    <lineage>
        <taxon>Bacteria</taxon>
        <taxon>Bacillati</taxon>
        <taxon>Actinomycetota</taxon>
        <taxon>Actinomycetes</taxon>
        <taxon>Pseudonocardiales</taxon>
        <taxon>Pseudonocardiaceae</taxon>
        <taxon>Saccharomonospora</taxon>
    </lineage>
</organism>
<evidence type="ECO:0000256" key="2">
    <source>
        <dbReference type="ARBA" id="ARBA00022746"/>
    </source>
</evidence>